<dbReference type="STRING" id="151549.A0A4C1YET4"/>
<protein>
    <submittedName>
        <fullName evidence="2">LINE-1 reverse transcriptase homolog</fullName>
    </submittedName>
</protein>
<organism evidence="2 3">
    <name type="scientific">Eumeta variegata</name>
    <name type="common">Bagworm moth</name>
    <name type="synonym">Eumeta japonica</name>
    <dbReference type="NCBI Taxonomy" id="151549"/>
    <lineage>
        <taxon>Eukaryota</taxon>
        <taxon>Metazoa</taxon>
        <taxon>Ecdysozoa</taxon>
        <taxon>Arthropoda</taxon>
        <taxon>Hexapoda</taxon>
        <taxon>Insecta</taxon>
        <taxon>Pterygota</taxon>
        <taxon>Neoptera</taxon>
        <taxon>Endopterygota</taxon>
        <taxon>Lepidoptera</taxon>
        <taxon>Glossata</taxon>
        <taxon>Ditrysia</taxon>
        <taxon>Tineoidea</taxon>
        <taxon>Psychidae</taxon>
        <taxon>Oiketicinae</taxon>
        <taxon>Eumeta</taxon>
    </lineage>
</organism>
<keyword evidence="2" id="KW-0695">RNA-directed DNA polymerase</keyword>
<dbReference type="SUPFAM" id="SSF56672">
    <property type="entry name" value="DNA/RNA polymerases"/>
    <property type="match status" value="1"/>
</dbReference>
<keyword evidence="3" id="KW-1185">Reference proteome</keyword>
<evidence type="ECO:0000313" key="2">
    <source>
        <dbReference type="EMBL" id="GBP73169.1"/>
    </source>
</evidence>
<dbReference type="PANTHER" id="PTHR19446">
    <property type="entry name" value="REVERSE TRANSCRIPTASES"/>
    <property type="match status" value="1"/>
</dbReference>
<dbReference type="Proteomes" id="UP000299102">
    <property type="component" value="Unassembled WGS sequence"/>
</dbReference>
<dbReference type="EMBL" id="BGZK01001164">
    <property type="protein sequence ID" value="GBP73169.1"/>
    <property type="molecule type" value="Genomic_DNA"/>
</dbReference>
<keyword evidence="2" id="KW-0808">Transferase</keyword>
<evidence type="ECO:0000313" key="3">
    <source>
        <dbReference type="Proteomes" id="UP000299102"/>
    </source>
</evidence>
<evidence type="ECO:0000259" key="1">
    <source>
        <dbReference type="Pfam" id="PF00078"/>
    </source>
</evidence>
<dbReference type="InterPro" id="IPR000477">
    <property type="entry name" value="RT_dom"/>
</dbReference>
<dbReference type="InterPro" id="IPR043502">
    <property type="entry name" value="DNA/RNA_pol_sf"/>
</dbReference>
<sequence length="275" mass="33039">MYEHNTAQDKDDLTGTSNIPYILYNEVIKTIDSQKSDKVPGHDGITNEILKESKGFITPVLTDTFNEILNTETIPQQWTETNIILLYKKGDKYEIDNYRPISLICNIYKLFAKIILNRIEKRLDEHQHIEQAGFRKDYSVLDHIHVVRQVMEKYKEYQYIYYIAFIDYSKAFDSLFHEKIWAALNEQGIGHKYIRLIKKMFTARVQRESNLKRKWYPRQGKRKRGRPQKRWEDDIRQAAGVTWNRVTQDRHEWKRLEEAFADWQTDLQKKGKIKY</sequence>
<reference evidence="2 3" key="1">
    <citation type="journal article" date="2019" name="Commun. Biol.">
        <title>The bagworm genome reveals a unique fibroin gene that provides high tensile strength.</title>
        <authorList>
            <person name="Kono N."/>
            <person name="Nakamura H."/>
            <person name="Ohtoshi R."/>
            <person name="Tomita M."/>
            <person name="Numata K."/>
            <person name="Arakawa K."/>
        </authorList>
    </citation>
    <scope>NUCLEOTIDE SEQUENCE [LARGE SCALE GENOMIC DNA]</scope>
</reference>
<dbReference type="GO" id="GO:0003964">
    <property type="term" value="F:RNA-directed DNA polymerase activity"/>
    <property type="evidence" value="ECO:0007669"/>
    <property type="project" value="UniProtKB-KW"/>
</dbReference>
<proteinExistence type="predicted"/>
<dbReference type="CDD" id="cd01650">
    <property type="entry name" value="RT_nLTR_like"/>
    <property type="match status" value="1"/>
</dbReference>
<gene>
    <name evidence="2" type="ORF">EVAR_59058_1</name>
</gene>
<keyword evidence="2" id="KW-0548">Nucleotidyltransferase</keyword>
<feature type="domain" description="Reverse transcriptase" evidence="1">
    <location>
        <begin position="90"/>
        <end position="208"/>
    </location>
</feature>
<name>A0A4C1YET4_EUMVA</name>
<dbReference type="OrthoDB" id="407509at2759"/>
<comment type="caution">
    <text evidence="2">The sequence shown here is derived from an EMBL/GenBank/DDBJ whole genome shotgun (WGS) entry which is preliminary data.</text>
</comment>
<dbReference type="AlphaFoldDB" id="A0A4C1YET4"/>
<accession>A0A4C1YET4</accession>
<dbReference type="Pfam" id="PF00078">
    <property type="entry name" value="RVT_1"/>
    <property type="match status" value="1"/>
</dbReference>